<evidence type="ECO:0000313" key="1">
    <source>
        <dbReference type="EMBL" id="MFC3711665.1"/>
    </source>
</evidence>
<reference evidence="2" key="1">
    <citation type="journal article" date="2019" name="Int. J. Syst. Evol. Microbiol.">
        <title>The Global Catalogue of Microorganisms (GCM) 10K type strain sequencing project: providing services to taxonomists for standard genome sequencing and annotation.</title>
        <authorList>
            <consortium name="The Broad Institute Genomics Platform"/>
            <consortium name="The Broad Institute Genome Sequencing Center for Infectious Disease"/>
            <person name="Wu L."/>
            <person name="Ma J."/>
        </authorList>
    </citation>
    <scope>NUCLEOTIDE SEQUENCE [LARGE SCALE GENOMIC DNA]</scope>
    <source>
        <strain evidence="2">KCTC 42644</strain>
    </source>
</reference>
<gene>
    <name evidence="1" type="ORF">ACFOMD_03730</name>
</gene>
<proteinExistence type="predicted"/>
<comment type="caution">
    <text evidence="1">The sequence shown here is derived from an EMBL/GenBank/DDBJ whole genome shotgun (WGS) entry which is preliminary data.</text>
</comment>
<name>A0ABV7X886_9SPHN</name>
<sequence length="57" mass="6584">MRDRDFLMHRAQRELELARRAAASAVIAAHYRRTAIYLERLLRLTERSSGLGGEQAE</sequence>
<protein>
    <submittedName>
        <fullName evidence="1">Uncharacterized protein</fullName>
    </submittedName>
</protein>
<organism evidence="1 2">
    <name type="scientific">Sphingoaurantiacus capsulatus</name>
    <dbReference type="NCBI Taxonomy" id="1771310"/>
    <lineage>
        <taxon>Bacteria</taxon>
        <taxon>Pseudomonadati</taxon>
        <taxon>Pseudomonadota</taxon>
        <taxon>Alphaproteobacteria</taxon>
        <taxon>Sphingomonadales</taxon>
        <taxon>Sphingosinicellaceae</taxon>
        <taxon>Sphingoaurantiacus</taxon>
    </lineage>
</organism>
<dbReference type="RefSeq" id="WP_380857041.1">
    <property type="nucleotide sequence ID" value="NZ_JBHRXV010000003.1"/>
</dbReference>
<accession>A0ABV7X886</accession>
<keyword evidence="2" id="KW-1185">Reference proteome</keyword>
<dbReference type="Proteomes" id="UP001595615">
    <property type="component" value="Unassembled WGS sequence"/>
</dbReference>
<evidence type="ECO:0000313" key="2">
    <source>
        <dbReference type="Proteomes" id="UP001595615"/>
    </source>
</evidence>
<dbReference type="EMBL" id="JBHRXV010000003">
    <property type="protein sequence ID" value="MFC3711665.1"/>
    <property type="molecule type" value="Genomic_DNA"/>
</dbReference>